<dbReference type="InterPro" id="IPR005116">
    <property type="entry name" value="Transp-assoc_OB_typ1"/>
</dbReference>
<evidence type="ECO:0000256" key="1">
    <source>
        <dbReference type="ARBA" id="ARBA00022505"/>
    </source>
</evidence>
<name>A0A841JXJ1_9BACT</name>
<dbReference type="InterPro" id="IPR009061">
    <property type="entry name" value="DNA-bd_dom_put_sf"/>
</dbReference>
<evidence type="ECO:0000313" key="4">
    <source>
        <dbReference type="EMBL" id="MBB6146076.1"/>
    </source>
</evidence>
<comment type="caution">
    <text evidence="4">The sequence shown here is derived from an EMBL/GenBank/DDBJ whole genome shotgun (WGS) entry which is preliminary data.</text>
</comment>
<keyword evidence="5" id="KW-1185">Reference proteome</keyword>
<dbReference type="InterPro" id="IPR008995">
    <property type="entry name" value="Mo/tungstate-bd_C_term_dom"/>
</dbReference>
<organism evidence="4 5">
    <name type="scientific">Silvibacterium bohemicum</name>
    <dbReference type="NCBI Taxonomy" id="1577686"/>
    <lineage>
        <taxon>Bacteria</taxon>
        <taxon>Pseudomonadati</taxon>
        <taxon>Acidobacteriota</taxon>
        <taxon>Terriglobia</taxon>
        <taxon>Terriglobales</taxon>
        <taxon>Acidobacteriaceae</taxon>
        <taxon>Silvibacterium</taxon>
    </lineage>
</organism>
<dbReference type="Proteomes" id="UP000538666">
    <property type="component" value="Unassembled WGS sequence"/>
</dbReference>
<dbReference type="NCBIfam" id="TIGR01764">
    <property type="entry name" value="excise"/>
    <property type="match status" value="1"/>
</dbReference>
<dbReference type="SUPFAM" id="SSF50331">
    <property type="entry name" value="MOP-like"/>
    <property type="match status" value="1"/>
</dbReference>
<dbReference type="AlphaFoldDB" id="A0A841JXJ1"/>
<keyword evidence="1 2" id="KW-0500">Molybdenum</keyword>
<proteinExistence type="predicted"/>
<dbReference type="Pfam" id="PF12728">
    <property type="entry name" value="HTH_17"/>
    <property type="match status" value="1"/>
</dbReference>
<evidence type="ECO:0000256" key="2">
    <source>
        <dbReference type="PROSITE-ProRule" id="PRU01213"/>
    </source>
</evidence>
<reference evidence="4 5" key="1">
    <citation type="submission" date="2020-08" db="EMBL/GenBank/DDBJ databases">
        <title>Genomic Encyclopedia of Type Strains, Phase IV (KMG-IV): sequencing the most valuable type-strain genomes for metagenomic binning, comparative biology and taxonomic classification.</title>
        <authorList>
            <person name="Goeker M."/>
        </authorList>
    </citation>
    <scope>NUCLEOTIDE SEQUENCE [LARGE SCALE GENOMIC DNA]</scope>
    <source>
        <strain evidence="4 5">DSM 103733</strain>
    </source>
</reference>
<protein>
    <submittedName>
        <fullName evidence="4">Molybdopterin-binding protein</fullName>
    </submittedName>
</protein>
<dbReference type="Pfam" id="PF03459">
    <property type="entry name" value="TOBE"/>
    <property type="match status" value="1"/>
</dbReference>
<dbReference type="GO" id="GO:0015689">
    <property type="term" value="P:molybdate ion transport"/>
    <property type="evidence" value="ECO:0007669"/>
    <property type="project" value="InterPro"/>
</dbReference>
<dbReference type="SUPFAM" id="SSF46955">
    <property type="entry name" value="Putative DNA-binding domain"/>
    <property type="match status" value="1"/>
</dbReference>
<dbReference type="InterPro" id="IPR010093">
    <property type="entry name" value="SinI_DNA-bd"/>
</dbReference>
<accession>A0A841JXJ1</accession>
<evidence type="ECO:0000313" key="5">
    <source>
        <dbReference type="Proteomes" id="UP000538666"/>
    </source>
</evidence>
<dbReference type="NCBIfam" id="TIGR00638">
    <property type="entry name" value="Mop"/>
    <property type="match status" value="1"/>
</dbReference>
<dbReference type="RefSeq" id="WP_050061054.1">
    <property type="nucleotide sequence ID" value="NZ_JACHEK010000008.1"/>
</dbReference>
<dbReference type="PROSITE" id="PS51866">
    <property type="entry name" value="MOP"/>
    <property type="match status" value="1"/>
</dbReference>
<dbReference type="EMBL" id="JACHEK010000008">
    <property type="protein sequence ID" value="MBB6146076.1"/>
    <property type="molecule type" value="Genomic_DNA"/>
</dbReference>
<dbReference type="GO" id="GO:0003677">
    <property type="term" value="F:DNA binding"/>
    <property type="evidence" value="ECO:0007669"/>
    <property type="project" value="InterPro"/>
</dbReference>
<dbReference type="CDD" id="cd04762">
    <property type="entry name" value="HTH_MerR-trunc"/>
    <property type="match status" value="1"/>
</dbReference>
<dbReference type="Gene3D" id="2.40.50.100">
    <property type="match status" value="1"/>
</dbReference>
<feature type="domain" description="Mop" evidence="3">
    <location>
        <begin position="67"/>
        <end position="132"/>
    </location>
</feature>
<dbReference type="Gene3D" id="1.10.1660.10">
    <property type="match status" value="1"/>
</dbReference>
<evidence type="ECO:0000259" key="3">
    <source>
        <dbReference type="PROSITE" id="PS51866"/>
    </source>
</evidence>
<gene>
    <name evidence="4" type="ORF">HNQ77_004046</name>
</gene>
<dbReference type="InterPro" id="IPR041657">
    <property type="entry name" value="HTH_17"/>
</dbReference>
<dbReference type="InterPro" id="IPR004606">
    <property type="entry name" value="Mop_domain"/>
</dbReference>
<sequence length="133" mass="14742">MPALLTPRAAALRLGIAYPTIKQWIYHGKIKTVKTPGGHYRIPEAELDSFLHKIKKPDTPKREMLRTISGRNQLVGRIVELKYDGLLAQVKLSIGGQIITSIITAEAAREMQLEVGETVAALIKSTEVMVLRV</sequence>